<dbReference type="OMA" id="YSEDRTV"/>
<dbReference type="GO" id="GO:0002250">
    <property type="term" value="P:adaptive immune response"/>
    <property type="evidence" value="ECO:0007669"/>
    <property type="project" value="UniProtKB-KW"/>
</dbReference>
<evidence type="ECO:0000313" key="6">
    <source>
        <dbReference type="Ensembl" id="ENSMMOP00000020539.1"/>
    </source>
</evidence>
<evidence type="ECO:0000256" key="3">
    <source>
        <dbReference type="ARBA" id="ARBA00023170"/>
    </source>
</evidence>
<reference evidence="6" key="2">
    <citation type="submission" date="2025-09" db="UniProtKB">
        <authorList>
            <consortium name="Ensembl"/>
        </authorList>
    </citation>
    <scope>IDENTIFICATION</scope>
</reference>
<proteinExistence type="predicted"/>
<evidence type="ECO:0000256" key="2">
    <source>
        <dbReference type="ARBA" id="ARBA00023130"/>
    </source>
</evidence>
<keyword evidence="3" id="KW-0675">Receptor</keyword>
<evidence type="ECO:0000259" key="5">
    <source>
        <dbReference type="SMART" id="SM00406"/>
    </source>
</evidence>
<dbReference type="InterPro" id="IPR036179">
    <property type="entry name" value="Ig-like_dom_sf"/>
</dbReference>
<dbReference type="PANTHER" id="PTHR19367">
    <property type="entry name" value="T-CELL RECEPTOR ALPHA CHAIN V REGION"/>
    <property type="match status" value="1"/>
</dbReference>
<dbReference type="InterPro" id="IPR013106">
    <property type="entry name" value="Ig_V-set"/>
</dbReference>
<accession>A0A3Q3X5H2</accession>
<dbReference type="SMART" id="SM00406">
    <property type="entry name" value="IGv"/>
    <property type="match status" value="1"/>
</dbReference>
<dbReference type="PANTHER" id="PTHR19367:SF18">
    <property type="entry name" value="T CELL RECEPTOR ALPHA VARIABLE 16"/>
    <property type="match status" value="1"/>
</dbReference>
<evidence type="ECO:0000313" key="7">
    <source>
        <dbReference type="Proteomes" id="UP000261620"/>
    </source>
</evidence>
<evidence type="ECO:0000256" key="4">
    <source>
        <dbReference type="ARBA" id="ARBA00023319"/>
    </source>
</evidence>
<reference evidence="6" key="1">
    <citation type="submission" date="2025-08" db="UniProtKB">
        <authorList>
            <consortium name="Ensembl"/>
        </authorList>
    </citation>
    <scope>IDENTIFICATION</scope>
</reference>
<feature type="domain" description="Immunoglobulin V-set" evidence="5">
    <location>
        <begin position="6"/>
        <end position="82"/>
    </location>
</feature>
<protein>
    <recommendedName>
        <fullName evidence="5">Immunoglobulin V-set domain-containing protein</fullName>
    </recommendedName>
</protein>
<dbReference type="AlphaFoldDB" id="A0A3Q3X5H2"/>
<dbReference type="InterPro" id="IPR051287">
    <property type="entry name" value="TCR_variable_region"/>
</dbReference>
<keyword evidence="2" id="KW-1064">Adaptive immunity</keyword>
<dbReference type="Pfam" id="PF07686">
    <property type="entry name" value="V-set"/>
    <property type="match status" value="1"/>
</dbReference>
<dbReference type="STRING" id="94237.ENSMMOP00000020539"/>
<keyword evidence="2" id="KW-0391">Immunity</keyword>
<dbReference type="SUPFAM" id="SSF48726">
    <property type="entry name" value="Immunoglobulin"/>
    <property type="match status" value="1"/>
</dbReference>
<keyword evidence="4" id="KW-0393">Immunoglobulin domain</keyword>
<organism evidence="6 7">
    <name type="scientific">Mola mola</name>
    <name type="common">Ocean sunfish</name>
    <name type="synonym">Tetraodon mola</name>
    <dbReference type="NCBI Taxonomy" id="94237"/>
    <lineage>
        <taxon>Eukaryota</taxon>
        <taxon>Metazoa</taxon>
        <taxon>Chordata</taxon>
        <taxon>Craniata</taxon>
        <taxon>Vertebrata</taxon>
        <taxon>Euteleostomi</taxon>
        <taxon>Actinopterygii</taxon>
        <taxon>Neopterygii</taxon>
        <taxon>Teleostei</taxon>
        <taxon>Neoteleostei</taxon>
        <taxon>Acanthomorphata</taxon>
        <taxon>Eupercaria</taxon>
        <taxon>Tetraodontiformes</taxon>
        <taxon>Molidae</taxon>
        <taxon>Mola</taxon>
    </lineage>
</organism>
<dbReference type="InterPro" id="IPR013783">
    <property type="entry name" value="Ig-like_fold"/>
</dbReference>
<dbReference type="Proteomes" id="UP000261620">
    <property type="component" value="Unplaced"/>
</dbReference>
<keyword evidence="1" id="KW-0732">Signal</keyword>
<evidence type="ECO:0000256" key="1">
    <source>
        <dbReference type="ARBA" id="ARBA00022729"/>
    </source>
</evidence>
<dbReference type="Ensembl" id="ENSMMOT00000020880.1">
    <property type="protein sequence ID" value="ENSMMOP00000020539.1"/>
    <property type="gene ID" value="ENSMMOG00000015620.1"/>
</dbReference>
<name>A0A3Q3X5H2_MOLML</name>
<sequence length="93" mass="10271">ADSDDRYSEDRTVTLDHFFWYRQHPGEPPEFLVYISGNNFTRLAESLKSDTKFSAKLSADKHVDLQISSAAVTDSAVYYCPLGYGCGCGAGLP</sequence>
<keyword evidence="7" id="KW-1185">Reference proteome</keyword>
<dbReference type="Gene3D" id="2.60.40.10">
    <property type="entry name" value="Immunoglobulins"/>
    <property type="match status" value="1"/>
</dbReference>